<name>A0AAW0GRL4_9APHY</name>
<dbReference type="PROSITE" id="PS50003">
    <property type="entry name" value="PH_DOMAIN"/>
    <property type="match status" value="1"/>
</dbReference>
<feature type="region of interest" description="Disordered" evidence="2">
    <location>
        <begin position="1"/>
        <end position="21"/>
    </location>
</feature>
<evidence type="ECO:0000256" key="2">
    <source>
        <dbReference type="SAM" id="MobiDB-lite"/>
    </source>
</evidence>
<dbReference type="Proteomes" id="UP001385951">
    <property type="component" value="Unassembled WGS sequence"/>
</dbReference>
<dbReference type="Gene3D" id="2.30.29.30">
    <property type="entry name" value="Pleckstrin-homology domain (PH domain)/Phosphotyrosine-binding domain (PTB)"/>
    <property type="match status" value="1"/>
</dbReference>
<reference evidence="4 5" key="1">
    <citation type="submission" date="2022-09" db="EMBL/GenBank/DDBJ databases">
        <authorList>
            <person name="Palmer J.M."/>
        </authorList>
    </citation>
    <scope>NUCLEOTIDE SEQUENCE [LARGE SCALE GENOMIC DNA]</scope>
    <source>
        <strain evidence="4 5">DSM 7382</strain>
    </source>
</reference>
<evidence type="ECO:0000313" key="4">
    <source>
        <dbReference type="EMBL" id="KAK7694469.1"/>
    </source>
</evidence>
<dbReference type="InterPro" id="IPR001849">
    <property type="entry name" value="PH_domain"/>
</dbReference>
<keyword evidence="5" id="KW-1185">Reference proteome</keyword>
<dbReference type="GO" id="GO:0006869">
    <property type="term" value="P:lipid transport"/>
    <property type="evidence" value="ECO:0007669"/>
    <property type="project" value="UniProtKB-ARBA"/>
</dbReference>
<organism evidence="4 5">
    <name type="scientific">Cerrena zonata</name>
    <dbReference type="NCBI Taxonomy" id="2478898"/>
    <lineage>
        <taxon>Eukaryota</taxon>
        <taxon>Fungi</taxon>
        <taxon>Dikarya</taxon>
        <taxon>Basidiomycota</taxon>
        <taxon>Agaricomycotina</taxon>
        <taxon>Agaricomycetes</taxon>
        <taxon>Polyporales</taxon>
        <taxon>Cerrenaceae</taxon>
        <taxon>Cerrena</taxon>
    </lineage>
</organism>
<evidence type="ECO:0000313" key="5">
    <source>
        <dbReference type="Proteomes" id="UP001385951"/>
    </source>
</evidence>
<comment type="caution">
    <text evidence="4">The sequence shown here is derived from an EMBL/GenBank/DDBJ whole genome shotgun (WGS) entry which is preliminary data.</text>
</comment>
<protein>
    <recommendedName>
        <fullName evidence="3">PH domain-containing protein</fullName>
    </recommendedName>
</protein>
<dbReference type="InterPro" id="IPR041680">
    <property type="entry name" value="PH_8"/>
</dbReference>
<feature type="domain" description="PH" evidence="3">
    <location>
        <begin position="24"/>
        <end position="59"/>
    </location>
</feature>
<comment type="similarity">
    <text evidence="1">Belongs to the OSBP family.</text>
</comment>
<dbReference type="Pfam" id="PF15409">
    <property type="entry name" value="PH_8"/>
    <property type="match status" value="1"/>
</dbReference>
<dbReference type="SUPFAM" id="SSF50729">
    <property type="entry name" value="PH domain-like"/>
    <property type="match status" value="1"/>
</dbReference>
<dbReference type="AlphaFoldDB" id="A0AAW0GRL4"/>
<evidence type="ECO:0000256" key="1">
    <source>
        <dbReference type="ARBA" id="ARBA00008842"/>
    </source>
</evidence>
<sequence length="59" mass="6683">MRPALAASTGPAQPFMQSPVSTSPVVTEGWVLKKRRKRMQGFARRYFVLDQTGMLSYCF</sequence>
<proteinExistence type="inferred from homology"/>
<dbReference type="InterPro" id="IPR011993">
    <property type="entry name" value="PH-like_dom_sf"/>
</dbReference>
<accession>A0AAW0GRL4</accession>
<gene>
    <name evidence="4" type="ORF">QCA50_001655</name>
</gene>
<evidence type="ECO:0000259" key="3">
    <source>
        <dbReference type="PROSITE" id="PS50003"/>
    </source>
</evidence>
<dbReference type="EMBL" id="JASBNA010000002">
    <property type="protein sequence ID" value="KAK7694469.1"/>
    <property type="molecule type" value="Genomic_DNA"/>
</dbReference>